<evidence type="ECO:0000313" key="3">
    <source>
        <dbReference type="EMBL" id="KAI8576250.1"/>
    </source>
</evidence>
<dbReference type="PANTHER" id="PTHR43625:SF40">
    <property type="entry name" value="ALDO-KETO REDUCTASE YAKC [NADP(+)]"/>
    <property type="match status" value="1"/>
</dbReference>
<organism evidence="3 4">
    <name type="scientific">Umbelopsis ramanniana AG</name>
    <dbReference type="NCBI Taxonomy" id="1314678"/>
    <lineage>
        <taxon>Eukaryota</taxon>
        <taxon>Fungi</taxon>
        <taxon>Fungi incertae sedis</taxon>
        <taxon>Mucoromycota</taxon>
        <taxon>Mucoromycotina</taxon>
        <taxon>Umbelopsidomycetes</taxon>
        <taxon>Umbelopsidales</taxon>
        <taxon>Umbelopsidaceae</taxon>
        <taxon>Umbelopsis</taxon>
    </lineage>
</organism>
<reference evidence="3" key="2">
    <citation type="journal article" date="2022" name="Proc. Natl. Acad. Sci. U.S.A.">
        <title>Diploid-dominant life cycles characterize the early evolution of Fungi.</title>
        <authorList>
            <person name="Amses K.R."/>
            <person name="Simmons D.R."/>
            <person name="Longcore J.E."/>
            <person name="Mondo S.J."/>
            <person name="Seto K."/>
            <person name="Jeronimo G.H."/>
            <person name="Bonds A.E."/>
            <person name="Quandt C.A."/>
            <person name="Davis W.J."/>
            <person name="Chang Y."/>
            <person name="Federici B.A."/>
            <person name="Kuo A."/>
            <person name="LaButti K."/>
            <person name="Pangilinan J."/>
            <person name="Andreopoulos W."/>
            <person name="Tritt A."/>
            <person name="Riley R."/>
            <person name="Hundley H."/>
            <person name="Johnson J."/>
            <person name="Lipzen A."/>
            <person name="Barry K."/>
            <person name="Lang B.F."/>
            <person name="Cuomo C.A."/>
            <person name="Buchler N.E."/>
            <person name="Grigoriev I.V."/>
            <person name="Spatafora J.W."/>
            <person name="Stajich J.E."/>
            <person name="James T.Y."/>
        </authorList>
    </citation>
    <scope>NUCLEOTIDE SEQUENCE</scope>
    <source>
        <strain evidence="3">AG</strain>
    </source>
</reference>
<dbReference type="Pfam" id="PF00248">
    <property type="entry name" value="Aldo_ket_red"/>
    <property type="match status" value="1"/>
</dbReference>
<comment type="caution">
    <text evidence="3">The sequence shown here is derived from an EMBL/GenBank/DDBJ whole genome shotgun (WGS) entry which is preliminary data.</text>
</comment>
<sequence length="284" mass="31586">MLTACLAVDVYGNGHSENIISKVLKDRRKDVFLATKFGIDSSSGAAVANGDPEYLTKCCHDSLERLGTDYIDLYYCHRIDKNIPIETTVAAMAKLVEEGKVKYLGLSECTATTLRRAHKVHPITAVQMEYSPWTLDIERNNLLATCRELGVSVVAFSPLGRGFLSGEIKSMDDLDADDSRRNNPRFQKENFEKNLELSDKIKEVADKKGVTSSQLCLAWLLAQGEDIFVIPGTRKEKYLLDNYGAGSLQLTSEEVSAIRNITESFNVAGPRYFAAQMSLLDRDD</sequence>
<proteinExistence type="predicted"/>
<dbReference type="GeneID" id="75917083"/>
<accession>A0AAD5E5Z3</accession>
<dbReference type="InterPro" id="IPR023210">
    <property type="entry name" value="NADP_OxRdtase_dom"/>
</dbReference>
<dbReference type="Gene3D" id="3.20.20.100">
    <property type="entry name" value="NADP-dependent oxidoreductase domain"/>
    <property type="match status" value="1"/>
</dbReference>
<dbReference type="EMBL" id="MU620959">
    <property type="protein sequence ID" value="KAI8576250.1"/>
    <property type="molecule type" value="Genomic_DNA"/>
</dbReference>
<keyword evidence="1" id="KW-0560">Oxidoreductase</keyword>
<dbReference type="SUPFAM" id="SSF51430">
    <property type="entry name" value="NAD(P)-linked oxidoreductase"/>
    <property type="match status" value="1"/>
</dbReference>
<gene>
    <name evidence="3" type="ORF">K450DRAFT_257850</name>
</gene>
<dbReference type="GO" id="GO:0005737">
    <property type="term" value="C:cytoplasm"/>
    <property type="evidence" value="ECO:0007669"/>
    <property type="project" value="TreeGrafter"/>
</dbReference>
<name>A0AAD5E5Z3_UMBRA</name>
<evidence type="ECO:0000256" key="1">
    <source>
        <dbReference type="ARBA" id="ARBA00023002"/>
    </source>
</evidence>
<dbReference type="PANTHER" id="PTHR43625">
    <property type="entry name" value="AFLATOXIN B1 ALDEHYDE REDUCTASE"/>
    <property type="match status" value="1"/>
</dbReference>
<dbReference type="Proteomes" id="UP001206595">
    <property type="component" value="Unassembled WGS sequence"/>
</dbReference>
<dbReference type="GO" id="GO:0016491">
    <property type="term" value="F:oxidoreductase activity"/>
    <property type="evidence" value="ECO:0007669"/>
    <property type="project" value="UniProtKB-KW"/>
</dbReference>
<feature type="domain" description="NADP-dependent oxidoreductase" evidence="2">
    <location>
        <begin position="9"/>
        <end position="261"/>
    </location>
</feature>
<dbReference type="InterPro" id="IPR050791">
    <property type="entry name" value="Aldo-Keto_reductase"/>
</dbReference>
<evidence type="ECO:0000259" key="2">
    <source>
        <dbReference type="Pfam" id="PF00248"/>
    </source>
</evidence>
<dbReference type="InterPro" id="IPR036812">
    <property type="entry name" value="NAD(P)_OxRdtase_dom_sf"/>
</dbReference>
<evidence type="ECO:0000313" key="4">
    <source>
        <dbReference type="Proteomes" id="UP001206595"/>
    </source>
</evidence>
<keyword evidence="4" id="KW-1185">Reference proteome</keyword>
<dbReference type="AlphaFoldDB" id="A0AAD5E5Z3"/>
<reference evidence="3" key="1">
    <citation type="submission" date="2021-06" db="EMBL/GenBank/DDBJ databases">
        <authorList>
            <consortium name="DOE Joint Genome Institute"/>
            <person name="Mondo S.J."/>
            <person name="Amses K.R."/>
            <person name="Simmons D.R."/>
            <person name="Longcore J.E."/>
            <person name="Seto K."/>
            <person name="Alves G.H."/>
            <person name="Bonds A.E."/>
            <person name="Quandt C.A."/>
            <person name="Davis W.J."/>
            <person name="Chang Y."/>
            <person name="Letcher P.M."/>
            <person name="Powell M.J."/>
            <person name="Kuo A."/>
            <person name="Labutti K."/>
            <person name="Pangilinan J."/>
            <person name="Andreopoulos W."/>
            <person name="Tritt A."/>
            <person name="Riley R."/>
            <person name="Hundley H."/>
            <person name="Johnson J."/>
            <person name="Lipzen A."/>
            <person name="Barry K."/>
            <person name="Berbee M.L."/>
            <person name="Buchler N.E."/>
            <person name="Grigoriev I.V."/>
            <person name="Spatafora J.W."/>
            <person name="Stajich J.E."/>
            <person name="James T.Y."/>
        </authorList>
    </citation>
    <scope>NUCLEOTIDE SEQUENCE</scope>
    <source>
        <strain evidence="3">AG</strain>
    </source>
</reference>
<dbReference type="RefSeq" id="XP_051441254.1">
    <property type="nucleotide sequence ID" value="XM_051591740.1"/>
</dbReference>
<protein>
    <recommendedName>
        <fullName evidence="2">NADP-dependent oxidoreductase domain-containing protein</fullName>
    </recommendedName>
</protein>